<reference evidence="8 9" key="1">
    <citation type="submission" date="2018-12" db="EMBL/GenBank/DDBJ databases">
        <authorList>
            <person name="Sun L."/>
            <person name="Chen Z."/>
        </authorList>
    </citation>
    <scope>NUCLEOTIDE SEQUENCE [LARGE SCALE GENOMIC DNA]</scope>
    <source>
        <strain evidence="8 9">LMG 29736</strain>
    </source>
</reference>
<feature type="coiled-coil region" evidence="7">
    <location>
        <begin position="134"/>
        <end position="195"/>
    </location>
</feature>
<proteinExistence type="inferred from homology"/>
<sequence>MAFIVGLTGGIASGKSTVSKLLEERGFAIIDADIAARKVVEPEEKAYREIVETFGNEILLEDGSLDRARLGSIVFQNEEERKKLNGIVHPAVRKKMKDWQAEAVEAGKQTVILDIPLLYESKLTHLVEKTIVVFVNKETQLERLMERNAFTEEEAISRIASQMPLQEKVKMADAVIDNNGSMEETERQLEQLIEKWKMKP</sequence>
<dbReference type="GO" id="GO:0005524">
    <property type="term" value="F:ATP binding"/>
    <property type="evidence" value="ECO:0007669"/>
    <property type="project" value="UniProtKB-UniRule"/>
</dbReference>
<dbReference type="EC" id="2.7.1.24" evidence="5 6"/>
<feature type="binding site" evidence="5">
    <location>
        <begin position="12"/>
        <end position="17"/>
    </location>
    <ligand>
        <name>ATP</name>
        <dbReference type="ChEBI" id="CHEBI:30616"/>
    </ligand>
</feature>
<dbReference type="GO" id="GO:0015937">
    <property type="term" value="P:coenzyme A biosynthetic process"/>
    <property type="evidence" value="ECO:0007669"/>
    <property type="project" value="UniProtKB-UniRule"/>
</dbReference>
<evidence type="ECO:0000256" key="4">
    <source>
        <dbReference type="ARBA" id="ARBA00022993"/>
    </source>
</evidence>
<gene>
    <name evidence="5" type="primary">coaE</name>
    <name evidence="8" type="ORF">D5F11_006530</name>
</gene>
<dbReference type="RefSeq" id="WP_120115427.1">
    <property type="nucleotide sequence ID" value="NZ_QYTW02000004.1"/>
</dbReference>
<comment type="similarity">
    <text evidence="1 5">Belongs to the CoaE family.</text>
</comment>
<dbReference type="GO" id="GO:0004140">
    <property type="term" value="F:dephospho-CoA kinase activity"/>
    <property type="evidence" value="ECO:0007669"/>
    <property type="project" value="UniProtKB-UniRule"/>
</dbReference>
<dbReference type="FunFam" id="3.40.50.300:FF:000485">
    <property type="entry name" value="Dephospho-CoA kinase CAB5"/>
    <property type="match status" value="1"/>
</dbReference>
<dbReference type="CDD" id="cd02022">
    <property type="entry name" value="DPCK"/>
    <property type="match status" value="1"/>
</dbReference>
<comment type="function">
    <text evidence="5">Catalyzes the phosphorylation of the 3'-hydroxyl group of dephosphocoenzyme A to form coenzyme A.</text>
</comment>
<keyword evidence="4 5" id="KW-0173">Coenzyme A biosynthesis</keyword>
<dbReference type="PANTHER" id="PTHR10695">
    <property type="entry name" value="DEPHOSPHO-COA KINASE-RELATED"/>
    <property type="match status" value="1"/>
</dbReference>
<evidence type="ECO:0000256" key="6">
    <source>
        <dbReference type="NCBIfam" id="TIGR00152"/>
    </source>
</evidence>
<dbReference type="Proteomes" id="UP000287296">
    <property type="component" value="Unassembled WGS sequence"/>
</dbReference>
<keyword evidence="5 8" id="KW-0808">Transferase</keyword>
<comment type="caution">
    <text evidence="8">The sequence shown here is derived from an EMBL/GenBank/DDBJ whole genome shotgun (WGS) entry which is preliminary data.</text>
</comment>
<dbReference type="UniPathway" id="UPA00241">
    <property type="reaction ID" value="UER00356"/>
</dbReference>
<dbReference type="InterPro" id="IPR001977">
    <property type="entry name" value="Depp_CoAkinase"/>
</dbReference>
<dbReference type="GO" id="GO:0005737">
    <property type="term" value="C:cytoplasm"/>
    <property type="evidence" value="ECO:0007669"/>
    <property type="project" value="UniProtKB-SubCell"/>
</dbReference>
<evidence type="ECO:0000256" key="7">
    <source>
        <dbReference type="SAM" id="Coils"/>
    </source>
</evidence>
<evidence type="ECO:0000256" key="1">
    <source>
        <dbReference type="ARBA" id="ARBA00009018"/>
    </source>
</evidence>
<evidence type="ECO:0000313" key="8">
    <source>
        <dbReference type="EMBL" id="RST60488.1"/>
    </source>
</evidence>
<comment type="catalytic activity">
    <reaction evidence="5">
        <text>3'-dephospho-CoA + ATP = ADP + CoA + H(+)</text>
        <dbReference type="Rhea" id="RHEA:18245"/>
        <dbReference type="ChEBI" id="CHEBI:15378"/>
        <dbReference type="ChEBI" id="CHEBI:30616"/>
        <dbReference type="ChEBI" id="CHEBI:57287"/>
        <dbReference type="ChEBI" id="CHEBI:57328"/>
        <dbReference type="ChEBI" id="CHEBI:456216"/>
        <dbReference type="EC" id="2.7.1.24"/>
    </reaction>
</comment>
<keyword evidence="5 8" id="KW-0418">Kinase</keyword>
<dbReference type="EMBL" id="QYTW02000004">
    <property type="protein sequence ID" value="RST60488.1"/>
    <property type="molecule type" value="Genomic_DNA"/>
</dbReference>
<dbReference type="InterPro" id="IPR027417">
    <property type="entry name" value="P-loop_NTPase"/>
</dbReference>
<keyword evidence="3 5" id="KW-0067">ATP-binding</keyword>
<keyword evidence="5" id="KW-0963">Cytoplasm</keyword>
<dbReference type="AlphaFoldDB" id="A0A429XAM4"/>
<comment type="pathway">
    <text evidence="5">Cofactor biosynthesis; coenzyme A biosynthesis; CoA from (R)-pantothenate: step 5/5.</text>
</comment>
<evidence type="ECO:0000256" key="3">
    <source>
        <dbReference type="ARBA" id="ARBA00022840"/>
    </source>
</evidence>
<organism evidence="8 9">
    <name type="scientific">Siminovitchia terrae</name>
    <name type="common">Bacillus terrae</name>
    <dbReference type="NCBI Taxonomy" id="1914933"/>
    <lineage>
        <taxon>Bacteria</taxon>
        <taxon>Bacillati</taxon>
        <taxon>Bacillota</taxon>
        <taxon>Bacilli</taxon>
        <taxon>Bacillales</taxon>
        <taxon>Bacillaceae</taxon>
        <taxon>Siminovitchia</taxon>
    </lineage>
</organism>
<dbReference type="Gene3D" id="3.40.50.300">
    <property type="entry name" value="P-loop containing nucleotide triphosphate hydrolases"/>
    <property type="match status" value="1"/>
</dbReference>
<dbReference type="PANTHER" id="PTHR10695:SF46">
    <property type="entry name" value="BIFUNCTIONAL COENZYME A SYNTHASE-RELATED"/>
    <property type="match status" value="1"/>
</dbReference>
<name>A0A429XAM4_SIMTE</name>
<comment type="subcellular location">
    <subcellularLocation>
        <location evidence="5">Cytoplasm</location>
    </subcellularLocation>
</comment>
<dbReference type="Pfam" id="PF01121">
    <property type="entry name" value="CoaE"/>
    <property type="match status" value="1"/>
</dbReference>
<evidence type="ECO:0000313" key="9">
    <source>
        <dbReference type="Proteomes" id="UP000287296"/>
    </source>
</evidence>
<accession>A0A429XAM4</accession>
<evidence type="ECO:0000256" key="5">
    <source>
        <dbReference type="HAMAP-Rule" id="MF_00376"/>
    </source>
</evidence>
<keyword evidence="2 5" id="KW-0547">Nucleotide-binding</keyword>
<dbReference type="HAMAP" id="MF_00376">
    <property type="entry name" value="Dephospho_CoA_kinase"/>
    <property type="match status" value="1"/>
</dbReference>
<evidence type="ECO:0000256" key="2">
    <source>
        <dbReference type="ARBA" id="ARBA00022741"/>
    </source>
</evidence>
<dbReference type="PROSITE" id="PS51219">
    <property type="entry name" value="DPCK"/>
    <property type="match status" value="1"/>
</dbReference>
<protein>
    <recommendedName>
        <fullName evidence="5 6">Dephospho-CoA kinase</fullName>
        <ecNumber evidence="5 6">2.7.1.24</ecNumber>
    </recommendedName>
    <alternativeName>
        <fullName evidence="5">Dephosphocoenzyme A kinase</fullName>
    </alternativeName>
</protein>
<dbReference type="SUPFAM" id="SSF52540">
    <property type="entry name" value="P-loop containing nucleoside triphosphate hydrolases"/>
    <property type="match status" value="1"/>
</dbReference>
<dbReference type="OrthoDB" id="9812943at2"/>
<keyword evidence="7" id="KW-0175">Coiled coil</keyword>
<dbReference type="NCBIfam" id="TIGR00152">
    <property type="entry name" value="dephospho-CoA kinase"/>
    <property type="match status" value="1"/>
</dbReference>